<comment type="similarity">
    <text evidence="2">Belongs to the monovalent cation:proton antiporter 2 (CPA2) transporter (TC 2.A.37) family.</text>
</comment>
<dbReference type="InterPro" id="IPR038770">
    <property type="entry name" value="Na+/solute_symporter_sf"/>
</dbReference>
<evidence type="ECO:0000256" key="6">
    <source>
        <dbReference type="ARBA" id="ARBA00022692"/>
    </source>
</evidence>
<feature type="transmembrane region" description="Helical" evidence="11">
    <location>
        <begin position="176"/>
        <end position="202"/>
    </location>
</feature>
<feature type="transmembrane region" description="Helical" evidence="11">
    <location>
        <begin position="238"/>
        <end position="257"/>
    </location>
</feature>
<dbReference type="GO" id="GO:0015297">
    <property type="term" value="F:antiporter activity"/>
    <property type="evidence" value="ECO:0007669"/>
    <property type="project" value="UniProtKB-KW"/>
</dbReference>
<dbReference type="InterPro" id="IPR036291">
    <property type="entry name" value="NAD(P)-bd_dom_sf"/>
</dbReference>
<feature type="transmembrane region" description="Helical" evidence="11">
    <location>
        <begin position="6"/>
        <end position="24"/>
    </location>
</feature>
<organism evidence="13 14">
    <name type="scientific">Dongia mobilis</name>
    <dbReference type="NCBI Taxonomy" id="578943"/>
    <lineage>
        <taxon>Bacteria</taxon>
        <taxon>Pseudomonadati</taxon>
        <taxon>Pseudomonadota</taxon>
        <taxon>Alphaproteobacteria</taxon>
        <taxon>Rhodospirillales</taxon>
        <taxon>Dongiaceae</taxon>
        <taxon>Dongia</taxon>
    </lineage>
</organism>
<dbReference type="FunFam" id="3.40.50.720:FF:000036">
    <property type="entry name" value="Glutathione-regulated potassium-efflux system protein KefB"/>
    <property type="match status" value="1"/>
</dbReference>
<keyword evidence="6 11" id="KW-0812">Transmembrane</keyword>
<dbReference type="GO" id="GO:1902600">
    <property type="term" value="P:proton transmembrane transport"/>
    <property type="evidence" value="ECO:0007669"/>
    <property type="project" value="InterPro"/>
</dbReference>
<dbReference type="SUPFAM" id="SSF51735">
    <property type="entry name" value="NAD(P)-binding Rossmann-fold domains"/>
    <property type="match status" value="1"/>
</dbReference>
<feature type="transmembrane region" description="Helical" evidence="11">
    <location>
        <begin position="84"/>
        <end position="108"/>
    </location>
</feature>
<feature type="transmembrane region" description="Helical" evidence="11">
    <location>
        <begin position="295"/>
        <end position="317"/>
    </location>
</feature>
<dbReference type="Pfam" id="PF02254">
    <property type="entry name" value="TrkA_N"/>
    <property type="match status" value="1"/>
</dbReference>
<feature type="transmembrane region" description="Helical" evidence="11">
    <location>
        <begin position="214"/>
        <end position="232"/>
    </location>
</feature>
<dbReference type="NCBIfam" id="TIGR00932">
    <property type="entry name" value="2a37"/>
    <property type="match status" value="1"/>
</dbReference>
<evidence type="ECO:0000256" key="1">
    <source>
        <dbReference type="ARBA" id="ARBA00004127"/>
    </source>
</evidence>
<dbReference type="Gene3D" id="3.40.50.720">
    <property type="entry name" value="NAD(P)-binding Rossmann-like Domain"/>
    <property type="match status" value="1"/>
</dbReference>
<feature type="domain" description="RCK N-terminal" evidence="12">
    <location>
        <begin position="403"/>
        <end position="520"/>
    </location>
</feature>
<feature type="transmembrane region" description="Helical" evidence="11">
    <location>
        <begin position="31"/>
        <end position="49"/>
    </location>
</feature>
<evidence type="ECO:0000256" key="7">
    <source>
        <dbReference type="ARBA" id="ARBA00022958"/>
    </source>
</evidence>
<keyword evidence="10 11" id="KW-0472">Membrane</keyword>
<evidence type="ECO:0000256" key="9">
    <source>
        <dbReference type="ARBA" id="ARBA00023065"/>
    </source>
</evidence>
<sequence length="571" mass="59981">MHSAAITDVLIILLAAIAVVPVLHRLGVSSILGYLAVGIVIGPFGLAAIADPEEAAWLAEFGIVFMLFAIGLELPLERLKTMRYYVFGLGGAQVVATALSIGLLGYLLGLDPETAVILGGILALSSTAAVLKLLVDRGEAAARFGRIAVAVLLLQDLAVVPMLALIPLMGGDGRSIWLTLGMALLKAAIALAIIVLAGRFLVRPLFRQIAATGNAELFTAAGLFILLGLGWVTEAAGMSMSLGAFLAGMLLASTPYRHQIEADIQPFRGLLLGLFFVSVGMGFDLAAVARSAGLVFGLTLGLVLVKAAVMVAIGYAFRLKAETSWRTALLLAQGSEFGFILTLLATGSGVLTPDLKNQVNAAIVISIALTPLLAALGGRISIAIRDRHGRRLSSIAAESEELAQHVLVAGYGRVGQAVCRLLDDIGLSYVALDLDVQRVMTARARGFPVYFGDAARLDVLRAAGIDRAALAVLAIDNPAKAERMAEALRAAVPTLTIVARAWDSGHARRLAEIGVAEAVPEDVEVGLAMGRRMLDRLGRGDSDLAARIAQFRVAHEAFSEPTRIGERISKD</sequence>
<evidence type="ECO:0000256" key="2">
    <source>
        <dbReference type="ARBA" id="ARBA00005551"/>
    </source>
</evidence>
<dbReference type="InterPro" id="IPR006153">
    <property type="entry name" value="Cation/H_exchanger_TM"/>
</dbReference>
<evidence type="ECO:0000313" key="14">
    <source>
        <dbReference type="Proteomes" id="UP000295783"/>
    </source>
</evidence>
<feature type="transmembrane region" description="Helical" evidence="11">
    <location>
        <begin position="55"/>
        <end position="72"/>
    </location>
</feature>
<dbReference type="PROSITE" id="PS51201">
    <property type="entry name" value="RCK_N"/>
    <property type="match status" value="1"/>
</dbReference>
<feature type="transmembrane region" description="Helical" evidence="11">
    <location>
        <begin position="363"/>
        <end position="384"/>
    </location>
</feature>
<evidence type="ECO:0000259" key="12">
    <source>
        <dbReference type="PROSITE" id="PS51201"/>
    </source>
</evidence>
<evidence type="ECO:0000313" key="13">
    <source>
        <dbReference type="EMBL" id="TDQ83134.1"/>
    </source>
</evidence>
<evidence type="ECO:0000256" key="8">
    <source>
        <dbReference type="ARBA" id="ARBA00022989"/>
    </source>
</evidence>
<feature type="transmembrane region" description="Helical" evidence="11">
    <location>
        <begin position="329"/>
        <end position="351"/>
    </location>
</feature>
<evidence type="ECO:0000256" key="5">
    <source>
        <dbReference type="ARBA" id="ARBA00022538"/>
    </source>
</evidence>
<dbReference type="EMBL" id="SNYW01000007">
    <property type="protein sequence ID" value="TDQ83134.1"/>
    <property type="molecule type" value="Genomic_DNA"/>
</dbReference>
<dbReference type="PANTHER" id="PTHR46157">
    <property type="entry name" value="K(+) EFFLUX ANTIPORTER 3, CHLOROPLASTIC"/>
    <property type="match status" value="1"/>
</dbReference>
<dbReference type="Gene3D" id="1.20.1530.20">
    <property type="match status" value="1"/>
</dbReference>
<keyword evidence="5" id="KW-0633">Potassium transport</keyword>
<dbReference type="InterPro" id="IPR004771">
    <property type="entry name" value="K/H_exchanger"/>
</dbReference>
<dbReference type="AlphaFoldDB" id="A0A4R6WPL5"/>
<dbReference type="Pfam" id="PF00999">
    <property type="entry name" value="Na_H_Exchanger"/>
    <property type="match status" value="1"/>
</dbReference>
<dbReference type="PANTHER" id="PTHR46157:SF4">
    <property type="entry name" value="K(+) EFFLUX ANTIPORTER 3, CHLOROPLASTIC"/>
    <property type="match status" value="1"/>
</dbReference>
<dbReference type="Proteomes" id="UP000295783">
    <property type="component" value="Unassembled WGS sequence"/>
</dbReference>
<keyword evidence="4" id="KW-0050">Antiport</keyword>
<keyword evidence="14" id="KW-1185">Reference proteome</keyword>
<gene>
    <name evidence="13" type="ORF">A8950_1419</name>
</gene>
<dbReference type="GO" id="GO:0005886">
    <property type="term" value="C:plasma membrane"/>
    <property type="evidence" value="ECO:0007669"/>
    <property type="project" value="TreeGrafter"/>
</dbReference>
<evidence type="ECO:0000256" key="10">
    <source>
        <dbReference type="ARBA" id="ARBA00023136"/>
    </source>
</evidence>
<evidence type="ECO:0000256" key="11">
    <source>
        <dbReference type="SAM" id="Phobius"/>
    </source>
</evidence>
<feature type="transmembrane region" description="Helical" evidence="11">
    <location>
        <begin position="269"/>
        <end position="289"/>
    </location>
</feature>
<protein>
    <submittedName>
        <fullName evidence="13">Kef-type potassium/proton antiporter (CPA2 family)</fullName>
    </submittedName>
</protein>
<keyword evidence="3" id="KW-0813">Transport</keyword>
<comment type="caution">
    <text evidence="13">The sequence shown here is derived from an EMBL/GenBank/DDBJ whole genome shotgun (WGS) entry which is preliminary data.</text>
</comment>
<feature type="transmembrane region" description="Helical" evidence="11">
    <location>
        <begin position="114"/>
        <end position="135"/>
    </location>
</feature>
<evidence type="ECO:0000256" key="4">
    <source>
        <dbReference type="ARBA" id="ARBA00022449"/>
    </source>
</evidence>
<accession>A0A4R6WPL5</accession>
<feature type="transmembrane region" description="Helical" evidence="11">
    <location>
        <begin position="147"/>
        <end position="170"/>
    </location>
</feature>
<dbReference type="GO" id="GO:0012505">
    <property type="term" value="C:endomembrane system"/>
    <property type="evidence" value="ECO:0007669"/>
    <property type="project" value="UniProtKB-SubCell"/>
</dbReference>
<name>A0A4R6WPL5_9PROT</name>
<keyword evidence="7" id="KW-0630">Potassium</keyword>
<comment type="subcellular location">
    <subcellularLocation>
        <location evidence="1">Endomembrane system</location>
        <topology evidence="1">Multi-pass membrane protein</topology>
    </subcellularLocation>
</comment>
<dbReference type="GO" id="GO:0006813">
    <property type="term" value="P:potassium ion transport"/>
    <property type="evidence" value="ECO:0007669"/>
    <property type="project" value="UniProtKB-KW"/>
</dbReference>
<proteinExistence type="inferred from homology"/>
<reference evidence="13 14" key="1">
    <citation type="submission" date="2019-03" db="EMBL/GenBank/DDBJ databases">
        <title>Genomic Encyclopedia of Type Strains, Phase III (KMG-III): the genomes of soil and plant-associated and newly described type strains.</title>
        <authorList>
            <person name="Whitman W."/>
        </authorList>
    </citation>
    <scope>NUCLEOTIDE SEQUENCE [LARGE SCALE GENOMIC DNA]</scope>
    <source>
        <strain evidence="13 14">CGMCC 1.7660</strain>
    </source>
</reference>
<keyword evidence="8 11" id="KW-1133">Transmembrane helix</keyword>
<keyword evidence="9" id="KW-0406">Ion transport</keyword>
<dbReference type="GO" id="GO:0008324">
    <property type="term" value="F:monoatomic cation transmembrane transporter activity"/>
    <property type="evidence" value="ECO:0007669"/>
    <property type="project" value="InterPro"/>
</dbReference>
<evidence type="ECO:0000256" key="3">
    <source>
        <dbReference type="ARBA" id="ARBA00022448"/>
    </source>
</evidence>
<dbReference type="InterPro" id="IPR003148">
    <property type="entry name" value="RCK_N"/>
</dbReference>